<dbReference type="AlphaFoldDB" id="A0AAU7Z1Q0"/>
<protein>
    <submittedName>
        <fullName evidence="1">Uncharacterized protein</fullName>
    </submittedName>
</protein>
<reference evidence="1" key="2">
    <citation type="journal article" date="2024" name="Environ. Microbiol.">
        <title>Genome analysis and description of Tunturibacter gen. nov. expands the diversity of Terriglobia in tundra soils.</title>
        <authorList>
            <person name="Messyasz A."/>
            <person name="Mannisto M.K."/>
            <person name="Kerkhof L.J."/>
            <person name="Haggblom M.M."/>
        </authorList>
    </citation>
    <scope>NUCLEOTIDE SEQUENCE</scope>
    <source>
        <strain evidence="1">M8UP39</strain>
    </source>
</reference>
<sequence length="53" mass="5620">MDFGVWPETAIRLIPPHTFRTLEVALVALAGRPVNGRVSPCSSSASIPDSNAD</sequence>
<dbReference type="RefSeq" id="WP_183791436.1">
    <property type="nucleotide sequence ID" value="NZ_CP132938.1"/>
</dbReference>
<gene>
    <name evidence="1" type="ORF">RBB81_02065</name>
</gene>
<name>A0AAU7Z1Q0_9BACT</name>
<reference evidence="1" key="1">
    <citation type="submission" date="2023-08" db="EMBL/GenBank/DDBJ databases">
        <authorList>
            <person name="Messyasz A."/>
            <person name="Mannisto M.K."/>
            <person name="Kerkhof L.J."/>
            <person name="Haggblom M."/>
        </authorList>
    </citation>
    <scope>NUCLEOTIDE SEQUENCE</scope>
    <source>
        <strain evidence="1">M8UP39</strain>
    </source>
</reference>
<evidence type="ECO:0000313" key="1">
    <source>
        <dbReference type="EMBL" id="XCB22726.1"/>
    </source>
</evidence>
<accession>A0AAU7Z1Q0</accession>
<proteinExistence type="predicted"/>
<dbReference type="EMBL" id="CP132938">
    <property type="protein sequence ID" value="XCB22726.1"/>
    <property type="molecule type" value="Genomic_DNA"/>
</dbReference>
<organism evidence="1">
    <name type="scientific">Tunturiibacter gelidiferens</name>
    <dbReference type="NCBI Taxonomy" id="3069689"/>
    <lineage>
        <taxon>Bacteria</taxon>
        <taxon>Pseudomonadati</taxon>
        <taxon>Acidobacteriota</taxon>
        <taxon>Terriglobia</taxon>
        <taxon>Terriglobales</taxon>
        <taxon>Acidobacteriaceae</taxon>
        <taxon>Tunturiibacter</taxon>
    </lineage>
</organism>
<dbReference type="KEGG" id="tgi:RBB81_02065"/>